<sequence>MLLQTFLKTLRMVFIHFPPEWIYTLIDIWFLIHVFSRDLEFSSFSSFAFFFCSSLFWYILVPTSTRYLCNFCIYFQNKSISLSCVLKLLRGNFQVHSYILVYPGEFKF</sequence>
<reference evidence="2" key="1">
    <citation type="submission" date="2021-05" db="EMBL/GenBank/DDBJ databases">
        <authorList>
            <person name="Alioto T."/>
            <person name="Alioto T."/>
            <person name="Gomez Garrido J."/>
        </authorList>
    </citation>
    <scope>NUCLEOTIDE SEQUENCE</scope>
</reference>
<dbReference type="EMBL" id="HBUF01334688">
    <property type="protein sequence ID" value="CAG6697778.1"/>
    <property type="molecule type" value="Transcribed_RNA"/>
</dbReference>
<keyword evidence="1" id="KW-0812">Transmembrane</keyword>
<keyword evidence="1" id="KW-0472">Membrane</keyword>
<organism evidence="2">
    <name type="scientific">Cacopsylla melanoneura</name>
    <dbReference type="NCBI Taxonomy" id="428564"/>
    <lineage>
        <taxon>Eukaryota</taxon>
        <taxon>Metazoa</taxon>
        <taxon>Ecdysozoa</taxon>
        <taxon>Arthropoda</taxon>
        <taxon>Hexapoda</taxon>
        <taxon>Insecta</taxon>
        <taxon>Pterygota</taxon>
        <taxon>Neoptera</taxon>
        <taxon>Paraneoptera</taxon>
        <taxon>Hemiptera</taxon>
        <taxon>Sternorrhyncha</taxon>
        <taxon>Psylloidea</taxon>
        <taxon>Psyllidae</taxon>
        <taxon>Psyllinae</taxon>
        <taxon>Cacopsylla</taxon>
    </lineage>
</organism>
<accession>A0A8D8U1J4</accession>
<protein>
    <submittedName>
        <fullName evidence="2">Uncharacterized protein</fullName>
    </submittedName>
</protein>
<name>A0A8D8U1J4_9HEMI</name>
<feature type="transmembrane region" description="Helical" evidence="1">
    <location>
        <begin position="12"/>
        <end position="35"/>
    </location>
</feature>
<feature type="transmembrane region" description="Helical" evidence="1">
    <location>
        <begin position="41"/>
        <end position="61"/>
    </location>
</feature>
<keyword evidence="1" id="KW-1133">Transmembrane helix</keyword>
<evidence type="ECO:0000256" key="1">
    <source>
        <dbReference type="SAM" id="Phobius"/>
    </source>
</evidence>
<proteinExistence type="predicted"/>
<dbReference type="AlphaFoldDB" id="A0A8D8U1J4"/>
<evidence type="ECO:0000313" key="2">
    <source>
        <dbReference type="EMBL" id="CAG6697778.1"/>
    </source>
</evidence>